<evidence type="ECO:0000256" key="10">
    <source>
        <dbReference type="ARBA" id="ARBA00049131"/>
    </source>
</evidence>
<dbReference type="PANTHER" id="PTHR30633:SF0">
    <property type="entry name" value="CYTOCHROME C-552"/>
    <property type="match status" value="1"/>
</dbReference>
<reference evidence="13 14" key="1">
    <citation type="journal article" date="2017" name="Genome Announc.">
        <title>Draft Genome Sequences of Four Alkaliphilic Bacteria Belonging to the Anaerobacillus Genus.</title>
        <authorList>
            <person name="Bassil N.M."/>
            <person name="Lloyd J.R."/>
        </authorList>
    </citation>
    <scope>NUCLEOTIDE SEQUENCE [LARGE SCALE GENOMIC DNA]</scope>
    <source>
        <strain evidence="13 14">NB2006</strain>
    </source>
</reference>
<dbReference type="InterPro" id="IPR003321">
    <property type="entry name" value="Cyt_c552"/>
</dbReference>
<evidence type="ECO:0000256" key="5">
    <source>
        <dbReference type="ARBA" id="ARBA00022723"/>
    </source>
</evidence>
<evidence type="ECO:0000313" key="13">
    <source>
        <dbReference type="EMBL" id="QOY37419.1"/>
    </source>
</evidence>
<dbReference type="EMBL" id="CP063356">
    <property type="protein sequence ID" value="QOY37419.1"/>
    <property type="molecule type" value="Genomic_DNA"/>
</dbReference>
<dbReference type="PANTHER" id="PTHR30633">
    <property type="entry name" value="CYTOCHROME C-552 RESPIRATORY NITRITE REDUCTASE"/>
    <property type="match status" value="1"/>
</dbReference>
<dbReference type="SUPFAM" id="SSF48695">
    <property type="entry name" value="Multiheme cytochromes"/>
    <property type="match status" value="1"/>
</dbReference>
<evidence type="ECO:0000256" key="2">
    <source>
        <dbReference type="ARBA" id="ARBA00009288"/>
    </source>
</evidence>
<dbReference type="PROSITE" id="PS51257">
    <property type="entry name" value="PROKAR_LIPOPROTEIN"/>
    <property type="match status" value="1"/>
</dbReference>
<dbReference type="RefSeq" id="WP_108721313.1">
    <property type="nucleotide sequence ID" value="NZ_CP063356.2"/>
</dbReference>
<feature type="coiled-coil region" evidence="11">
    <location>
        <begin position="446"/>
        <end position="473"/>
    </location>
</feature>
<dbReference type="GO" id="GO:0020037">
    <property type="term" value="F:heme binding"/>
    <property type="evidence" value="ECO:0007669"/>
    <property type="project" value="TreeGrafter"/>
</dbReference>
<evidence type="ECO:0000256" key="6">
    <source>
        <dbReference type="ARBA" id="ARBA00022729"/>
    </source>
</evidence>
<dbReference type="Pfam" id="PF02335">
    <property type="entry name" value="Cytochrom_C552"/>
    <property type="match status" value="1"/>
</dbReference>
<protein>
    <recommendedName>
        <fullName evidence="3">nitrite reductase (cytochrome; ammonia-forming)</fullName>
        <ecNumber evidence="3">1.7.2.2</ecNumber>
    </recommendedName>
</protein>
<evidence type="ECO:0000313" key="14">
    <source>
        <dbReference type="Proteomes" id="UP000180175"/>
    </source>
</evidence>
<feature type="signal peptide" evidence="12">
    <location>
        <begin position="1"/>
        <end position="36"/>
    </location>
</feature>
<evidence type="ECO:0000256" key="12">
    <source>
        <dbReference type="SAM" id="SignalP"/>
    </source>
</evidence>
<comment type="subcellular location">
    <subcellularLocation>
        <location evidence="1">Cell envelope</location>
    </subcellularLocation>
</comment>
<gene>
    <name evidence="13" type="ORF">AWH56_007315</name>
</gene>
<evidence type="ECO:0000256" key="3">
    <source>
        <dbReference type="ARBA" id="ARBA00011887"/>
    </source>
</evidence>
<keyword evidence="6 12" id="KW-0732">Signal</keyword>
<dbReference type="EC" id="1.7.2.2" evidence="3"/>
<keyword evidence="8" id="KW-0560">Oxidoreductase</keyword>
<evidence type="ECO:0000256" key="11">
    <source>
        <dbReference type="SAM" id="Coils"/>
    </source>
</evidence>
<dbReference type="Gene3D" id="1.20.140.10">
    <property type="entry name" value="Butyryl-CoA Dehydrogenase, subunit A, domain 3"/>
    <property type="match status" value="1"/>
</dbReference>
<name>A0A7S7LAE5_9BACI</name>
<dbReference type="GO" id="GO:0019645">
    <property type="term" value="P:anaerobic electron transport chain"/>
    <property type="evidence" value="ECO:0007669"/>
    <property type="project" value="TreeGrafter"/>
</dbReference>
<evidence type="ECO:0000256" key="4">
    <source>
        <dbReference type="ARBA" id="ARBA00022617"/>
    </source>
</evidence>
<keyword evidence="9" id="KW-0408">Iron</keyword>
<dbReference type="Gene3D" id="1.10.1130.10">
    <property type="entry name" value="Flavocytochrome C3, Chain A"/>
    <property type="match status" value="1"/>
</dbReference>
<dbReference type="AlphaFoldDB" id="A0A7S7LAE5"/>
<dbReference type="CDD" id="cd00548">
    <property type="entry name" value="NrfA-like"/>
    <property type="match status" value="1"/>
</dbReference>
<feature type="chain" id="PRO_5031432313" description="nitrite reductase (cytochrome; ammonia-forming)" evidence="12">
    <location>
        <begin position="37"/>
        <end position="499"/>
    </location>
</feature>
<dbReference type="KEGG" id="aia:AWH56_007315"/>
<dbReference type="GO" id="GO:0046872">
    <property type="term" value="F:metal ion binding"/>
    <property type="evidence" value="ECO:0007669"/>
    <property type="project" value="UniProtKB-KW"/>
</dbReference>
<comment type="catalytic activity">
    <reaction evidence="10">
        <text>6 Fe(III)-[cytochrome c] + NH4(+) + 2 H2O = 6 Fe(II)-[cytochrome c] + nitrite + 8 H(+)</text>
        <dbReference type="Rhea" id="RHEA:13089"/>
        <dbReference type="Rhea" id="RHEA-COMP:10350"/>
        <dbReference type="Rhea" id="RHEA-COMP:14399"/>
        <dbReference type="ChEBI" id="CHEBI:15377"/>
        <dbReference type="ChEBI" id="CHEBI:15378"/>
        <dbReference type="ChEBI" id="CHEBI:16301"/>
        <dbReference type="ChEBI" id="CHEBI:28938"/>
        <dbReference type="ChEBI" id="CHEBI:29033"/>
        <dbReference type="ChEBI" id="CHEBI:29034"/>
        <dbReference type="EC" id="1.7.2.2"/>
    </reaction>
</comment>
<dbReference type="GO" id="GO:0030288">
    <property type="term" value="C:outer membrane-bounded periplasmic space"/>
    <property type="evidence" value="ECO:0007669"/>
    <property type="project" value="TreeGrafter"/>
</dbReference>
<keyword evidence="5" id="KW-0479">Metal-binding</keyword>
<dbReference type="GO" id="GO:0042279">
    <property type="term" value="F:nitrite reductase (cytochrome, ammonia-forming) activity"/>
    <property type="evidence" value="ECO:0007669"/>
    <property type="project" value="UniProtKB-EC"/>
</dbReference>
<evidence type="ECO:0000256" key="1">
    <source>
        <dbReference type="ARBA" id="ARBA00004196"/>
    </source>
</evidence>
<evidence type="ECO:0000256" key="9">
    <source>
        <dbReference type="ARBA" id="ARBA00023004"/>
    </source>
</evidence>
<proteinExistence type="inferred from homology"/>
<accession>A0A7S7LAE5</accession>
<keyword evidence="4" id="KW-0349">Heme</keyword>
<organism evidence="13 14">
    <name type="scientific">Anaerobacillus isosaccharinicus</name>
    <dbReference type="NCBI Taxonomy" id="1532552"/>
    <lineage>
        <taxon>Bacteria</taxon>
        <taxon>Bacillati</taxon>
        <taxon>Bacillota</taxon>
        <taxon>Bacilli</taxon>
        <taxon>Bacillales</taxon>
        <taxon>Bacillaceae</taxon>
        <taxon>Anaerobacillus</taxon>
    </lineage>
</organism>
<reference evidence="13 14" key="2">
    <citation type="journal article" date="2019" name="Int. J. Syst. Evol. Microbiol.">
        <title>Anaerobacillus isosaccharinicus sp. nov., an alkaliphilic bacterium which degrades isosaccharinic acid.</title>
        <authorList>
            <person name="Bassil N.M."/>
            <person name="Lloyd J.R."/>
        </authorList>
    </citation>
    <scope>NUCLEOTIDE SEQUENCE [LARGE SCALE GENOMIC DNA]</scope>
    <source>
        <strain evidence="13 14">NB2006</strain>
    </source>
</reference>
<dbReference type="OrthoDB" id="9780421at2"/>
<evidence type="ECO:0000256" key="7">
    <source>
        <dbReference type="ARBA" id="ARBA00022837"/>
    </source>
</evidence>
<sequence>MKGMKKMGSNHKKPLLLMVLSFLLMLALVGCASSQAKEKEPINTGLDPAEWNSYAFKDKYPLHWESFMKNMVNEKEVKPKNDPSIEPYLPILWNGFGFAVEYNLTRGHTYAFEDQMVVRRITGNPNAISACMSCKTTLFPKMMEEFGDQAFKLNYHEEAMPWIDKMTAPDKDRELGTYGHASVGCSTCHDPVTMDLRIAMPQLTLSLENMDPEIMQRQLGFTLDTITQHDMRSLVCAQCHVEYYFDPANNAHTTFPWTEGVRMENMWDHYEEIWEKDGEFQGEYVSRLTNQPILKAQHPEYELWSYGPHQTVSCADCHMPYQRVDGKKKISSHRWGSPMKTAEESCRTCHADKSETELKDRVKDIQTVHKSALLEAQDIGATATYYVNRMITRQVDEAKIKEAQYLLREGQWFWDIIAAENSKGFHNPQGAMESFRRSIKASSQAIELATIELMKLGEDIDELKKQIEITKQNVVNETVSHEKHLQAINEWFPNHRDKQ</sequence>
<dbReference type="Proteomes" id="UP000180175">
    <property type="component" value="Chromosome"/>
</dbReference>
<dbReference type="InterPro" id="IPR036280">
    <property type="entry name" value="Multihaem_cyt_sf"/>
</dbReference>
<keyword evidence="11" id="KW-0175">Coiled coil</keyword>
<evidence type="ECO:0000256" key="8">
    <source>
        <dbReference type="ARBA" id="ARBA00023002"/>
    </source>
</evidence>
<keyword evidence="7" id="KW-0106">Calcium</keyword>
<dbReference type="PIRSF" id="PIRSF000243">
    <property type="entry name" value="Cyt_c552"/>
    <property type="match status" value="1"/>
</dbReference>
<keyword evidence="14" id="KW-1185">Reference proteome</keyword>
<comment type="similarity">
    <text evidence="2">Belongs to the cytochrome c-552 family.</text>
</comment>